<keyword evidence="2" id="KW-1185">Reference proteome</keyword>
<dbReference type="InParanoid" id="A0A7J7D1N0"/>
<protein>
    <submittedName>
        <fullName evidence="1">Mitochondrial adenine nucleotide transporter BTL3</fullName>
    </submittedName>
</protein>
<sequence>MAIMGLFLSVSLRDDAIVQKPKVLLVQNGEGRISEELPPVGSAGAIVGVRDKRKVKVRGRGRGAMNTTKHLWAGDTATMVSRKQLLRLSVNEETTNSERFIAGAAAGMMATVLCLPLDTLCNHATGKSNGSYLFSAMKLPFLNGYTDQDGSTWWGGIRWCDRYICHMIQIQGQGNEKMSALATSVKMVEQGGLEEYQFFMLASFLAYCRYFLRLP</sequence>
<organism evidence="1 2">
    <name type="scientific">Tripterygium wilfordii</name>
    <name type="common">Thunder God vine</name>
    <dbReference type="NCBI Taxonomy" id="458696"/>
    <lineage>
        <taxon>Eukaryota</taxon>
        <taxon>Viridiplantae</taxon>
        <taxon>Streptophyta</taxon>
        <taxon>Embryophyta</taxon>
        <taxon>Tracheophyta</taxon>
        <taxon>Spermatophyta</taxon>
        <taxon>Magnoliopsida</taxon>
        <taxon>eudicotyledons</taxon>
        <taxon>Gunneridae</taxon>
        <taxon>Pentapetalae</taxon>
        <taxon>rosids</taxon>
        <taxon>fabids</taxon>
        <taxon>Celastrales</taxon>
        <taxon>Celastraceae</taxon>
        <taxon>Tripterygium</taxon>
    </lineage>
</organism>
<gene>
    <name evidence="1" type="ORF">HS088_TW11G00296</name>
</gene>
<dbReference type="AlphaFoldDB" id="A0A7J7D1N0"/>
<comment type="caution">
    <text evidence="1">The sequence shown here is derived from an EMBL/GenBank/DDBJ whole genome shotgun (WGS) entry which is preliminary data.</text>
</comment>
<accession>A0A7J7D1N0</accession>
<dbReference type="EMBL" id="JAAARO010000011">
    <property type="protein sequence ID" value="KAF5740230.1"/>
    <property type="molecule type" value="Genomic_DNA"/>
</dbReference>
<name>A0A7J7D1N0_TRIWF</name>
<reference evidence="1 2" key="1">
    <citation type="journal article" date="2020" name="Nat. Commun.">
        <title>Genome of Tripterygium wilfordii and identification of cytochrome P450 involved in triptolide biosynthesis.</title>
        <authorList>
            <person name="Tu L."/>
            <person name="Su P."/>
            <person name="Zhang Z."/>
            <person name="Gao L."/>
            <person name="Wang J."/>
            <person name="Hu T."/>
            <person name="Zhou J."/>
            <person name="Zhang Y."/>
            <person name="Zhao Y."/>
            <person name="Liu Y."/>
            <person name="Song Y."/>
            <person name="Tong Y."/>
            <person name="Lu Y."/>
            <person name="Yang J."/>
            <person name="Xu C."/>
            <person name="Jia M."/>
            <person name="Peters R.J."/>
            <person name="Huang L."/>
            <person name="Gao W."/>
        </authorList>
    </citation>
    <scope>NUCLEOTIDE SEQUENCE [LARGE SCALE GENOMIC DNA]</scope>
    <source>
        <strain evidence="2">cv. XIE 37</strain>
        <tissue evidence="1">Leaf</tissue>
    </source>
</reference>
<evidence type="ECO:0000313" key="1">
    <source>
        <dbReference type="EMBL" id="KAF5740230.1"/>
    </source>
</evidence>
<dbReference type="Proteomes" id="UP000593562">
    <property type="component" value="Unassembled WGS sequence"/>
</dbReference>
<evidence type="ECO:0000313" key="2">
    <source>
        <dbReference type="Proteomes" id="UP000593562"/>
    </source>
</evidence>
<proteinExistence type="predicted"/>